<dbReference type="EMBL" id="JAHBCI010000001">
    <property type="protein sequence ID" value="KAG9506683.1"/>
    <property type="molecule type" value="Genomic_DNA"/>
</dbReference>
<dbReference type="GO" id="GO:0005763">
    <property type="term" value="C:mitochondrial small ribosomal subunit"/>
    <property type="evidence" value="ECO:0007669"/>
    <property type="project" value="InterPro"/>
</dbReference>
<feature type="region of interest" description="Disordered" evidence="8">
    <location>
        <begin position="251"/>
        <end position="293"/>
    </location>
</feature>
<evidence type="ECO:0000256" key="6">
    <source>
        <dbReference type="ARBA" id="ARBA00035137"/>
    </source>
</evidence>
<dbReference type="InterPro" id="IPR016939">
    <property type="entry name" value="Ribosomal_mS23_fun"/>
</dbReference>
<name>A0A9P8DRD2_9HYPO</name>
<dbReference type="PANTHER" id="PTHR37799">
    <property type="entry name" value="37S RIBOSOMAL PROTEIN S25, MITOCHONDRIAL"/>
    <property type="match status" value="1"/>
</dbReference>
<reference evidence="9" key="1">
    <citation type="journal article" date="2021" name="Mol. Plant Microbe Interact.">
        <title>Telomere to telomere genome assembly of Fusarium musae F31, causal agent of crown rot disease of banana.</title>
        <authorList>
            <person name="Degradi L."/>
            <person name="Tava V."/>
            <person name="Kunova A."/>
            <person name="Cortesi P."/>
            <person name="Saracchi M."/>
            <person name="Pasquali M."/>
        </authorList>
    </citation>
    <scope>NUCLEOTIDE SEQUENCE</scope>
    <source>
        <strain evidence="9">F31</strain>
    </source>
</reference>
<dbReference type="InterPro" id="IPR059242">
    <property type="entry name" value="mS23_dom"/>
</dbReference>
<organism evidence="9 10">
    <name type="scientific">Fusarium musae</name>
    <dbReference type="NCBI Taxonomy" id="1042133"/>
    <lineage>
        <taxon>Eukaryota</taxon>
        <taxon>Fungi</taxon>
        <taxon>Dikarya</taxon>
        <taxon>Ascomycota</taxon>
        <taxon>Pezizomycotina</taxon>
        <taxon>Sordariomycetes</taxon>
        <taxon>Hypocreomycetidae</taxon>
        <taxon>Hypocreales</taxon>
        <taxon>Nectriaceae</taxon>
        <taxon>Fusarium</taxon>
    </lineage>
</organism>
<protein>
    <recommendedName>
        <fullName evidence="6">Small ribosomal subunit protein mS23</fullName>
    </recommendedName>
    <alternativeName>
        <fullName evidence="7">37S ribosomal protein S25, mitochondrial</fullName>
    </alternativeName>
</protein>
<dbReference type="PANTHER" id="PTHR37799:SF1">
    <property type="entry name" value="SMALL RIBOSOMAL SUBUNIT PROTEIN MS23"/>
    <property type="match status" value="1"/>
</dbReference>
<dbReference type="Pfam" id="PF13741">
    <property type="entry name" value="MRP-S25"/>
    <property type="match status" value="1"/>
</dbReference>
<evidence type="ECO:0000313" key="9">
    <source>
        <dbReference type="EMBL" id="KAG9506683.1"/>
    </source>
</evidence>
<keyword evidence="3" id="KW-0689">Ribosomal protein</keyword>
<accession>A0A9P8DRD2</accession>
<keyword evidence="10" id="KW-1185">Reference proteome</keyword>
<comment type="subcellular location">
    <subcellularLocation>
        <location evidence="1">Mitochondrion</location>
    </subcellularLocation>
</comment>
<comment type="caution">
    <text evidence="9">The sequence shown here is derived from an EMBL/GenBank/DDBJ whole genome shotgun (WGS) entry which is preliminary data.</text>
</comment>
<gene>
    <name evidence="9" type="ORF">J7337_000217</name>
</gene>
<evidence type="ECO:0000256" key="7">
    <source>
        <dbReference type="ARBA" id="ARBA00035421"/>
    </source>
</evidence>
<comment type="similarity">
    <text evidence="2">Belongs to the mitochondrion-specific ribosomal protein mS23 family.</text>
</comment>
<feature type="compositionally biased region" description="Basic and acidic residues" evidence="8">
    <location>
        <begin position="251"/>
        <end position="261"/>
    </location>
</feature>
<keyword evidence="5" id="KW-0687">Ribonucleoprotein</keyword>
<evidence type="ECO:0000256" key="2">
    <source>
        <dbReference type="ARBA" id="ARBA00009864"/>
    </source>
</evidence>
<feature type="compositionally biased region" description="Acidic residues" evidence="8">
    <location>
        <begin position="262"/>
        <end position="280"/>
    </location>
</feature>
<keyword evidence="4" id="KW-0496">Mitochondrion</keyword>
<dbReference type="CDD" id="cd23701">
    <property type="entry name" value="At1g26750"/>
    <property type="match status" value="1"/>
</dbReference>
<evidence type="ECO:0000256" key="8">
    <source>
        <dbReference type="SAM" id="MobiDB-lite"/>
    </source>
</evidence>
<evidence type="ECO:0000256" key="1">
    <source>
        <dbReference type="ARBA" id="ARBA00004173"/>
    </source>
</evidence>
<proteinExistence type="inferred from homology"/>
<dbReference type="GO" id="GO:0003735">
    <property type="term" value="F:structural constituent of ribosome"/>
    <property type="evidence" value="ECO:0007669"/>
    <property type="project" value="InterPro"/>
</dbReference>
<dbReference type="Proteomes" id="UP000827133">
    <property type="component" value="Unassembled WGS sequence"/>
</dbReference>
<dbReference type="RefSeq" id="XP_044685682.1">
    <property type="nucleotide sequence ID" value="XM_044817980.1"/>
</dbReference>
<evidence type="ECO:0000256" key="3">
    <source>
        <dbReference type="ARBA" id="ARBA00022980"/>
    </source>
</evidence>
<evidence type="ECO:0000256" key="5">
    <source>
        <dbReference type="ARBA" id="ARBA00023274"/>
    </source>
</evidence>
<evidence type="ECO:0000256" key="4">
    <source>
        <dbReference type="ARBA" id="ARBA00023128"/>
    </source>
</evidence>
<evidence type="ECO:0000313" key="10">
    <source>
        <dbReference type="Proteomes" id="UP000827133"/>
    </source>
</evidence>
<sequence>MPPGVKIYRCISKISTHHHDIAAQARSRVALLPIRASIDTTMGGRQIRPARVLQTVTEELNHTVLGGKSIPTPPWYNIMQSVPPAETLVRNVTPRIRGPKSRVTKPKNLYRPQEILYIEDRLRATFYRDHPWELARPRVILESDGKDYQHCDWSKGLRQPNIPLTGEWQVSLDPVRQLWLMENEKLEKQKAYDITRREFYRLRQEEEIEKRVALEEAKHVGAYFGKSRIDVSHHLEDREFENWKIWAGKETERQEASRNSEIEDFGLEDVEEDVAEDAEPEEKAEAAEGKKSP</sequence>
<feature type="compositionally biased region" description="Basic and acidic residues" evidence="8">
    <location>
        <begin position="281"/>
        <end position="293"/>
    </location>
</feature>
<dbReference type="AlphaFoldDB" id="A0A9P8DRD2"/>
<dbReference type="KEGG" id="fmu:J7337_000217"/>
<dbReference type="GeneID" id="68308074"/>